<keyword evidence="3" id="KW-1185">Reference proteome</keyword>
<accession>A0A9Q0VRR5</accession>
<reference evidence="2" key="2">
    <citation type="journal article" date="2023" name="Int. J. Mol. Sci.">
        <title>De Novo Assembly and Annotation of 11 Diverse Shrub Willow (Salix) Genomes Reveals Novel Gene Organization in Sex-Linked Regions.</title>
        <authorList>
            <person name="Hyden B."/>
            <person name="Feng K."/>
            <person name="Yates T.B."/>
            <person name="Jawdy S."/>
            <person name="Cereghino C."/>
            <person name="Smart L.B."/>
            <person name="Muchero W."/>
        </authorList>
    </citation>
    <scope>NUCLEOTIDE SEQUENCE</scope>
    <source>
        <tissue evidence="2">Shoot tip</tissue>
    </source>
</reference>
<feature type="region of interest" description="Disordered" evidence="1">
    <location>
        <begin position="45"/>
        <end position="108"/>
    </location>
</feature>
<name>A0A9Q0VRR5_SALPP</name>
<feature type="compositionally biased region" description="Polar residues" evidence="1">
    <location>
        <begin position="81"/>
        <end position="108"/>
    </location>
</feature>
<feature type="compositionally biased region" description="Basic and acidic residues" evidence="1">
    <location>
        <begin position="48"/>
        <end position="57"/>
    </location>
</feature>
<evidence type="ECO:0000313" key="2">
    <source>
        <dbReference type="EMBL" id="KAJ6753587.1"/>
    </source>
</evidence>
<proteinExistence type="predicted"/>
<sequence>MNVSRISAKKDKPAAVEMLAGNNQQSFGNEVIANGELRGQSQCNFTSKVHDGTDRNMEPPSQSAQNISGGEATMGAAGRATDQTGVGQENTAAGNTTSNRVSINGNAGESNGYKLDIAELENWITSLERKVAKLKAARRLWAQV</sequence>
<evidence type="ECO:0000256" key="1">
    <source>
        <dbReference type="SAM" id="MobiDB-lite"/>
    </source>
</evidence>
<dbReference type="AlphaFoldDB" id="A0A9Q0VRR5"/>
<protein>
    <submittedName>
        <fullName evidence="2">Uncharacterized protein</fullName>
    </submittedName>
</protein>
<comment type="caution">
    <text evidence="2">The sequence shown here is derived from an EMBL/GenBank/DDBJ whole genome shotgun (WGS) entry which is preliminary data.</text>
</comment>
<gene>
    <name evidence="2" type="ORF">OIU79_026423</name>
</gene>
<dbReference type="Proteomes" id="UP001151532">
    <property type="component" value="Chromosome 16"/>
</dbReference>
<dbReference type="EMBL" id="JAPFFK010000007">
    <property type="protein sequence ID" value="KAJ6753587.1"/>
    <property type="molecule type" value="Genomic_DNA"/>
</dbReference>
<feature type="compositionally biased region" description="Polar residues" evidence="1">
    <location>
        <begin position="59"/>
        <end position="68"/>
    </location>
</feature>
<organism evidence="2 3">
    <name type="scientific">Salix purpurea</name>
    <name type="common">Purple osier willow</name>
    <dbReference type="NCBI Taxonomy" id="77065"/>
    <lineage>
        <taxon>Eukaryota</taxon>
        <taxon>Viridiplantae</taxon>
        <taxon>Streptophyta</taxon>
        <taxon>Embryophyta</taxon>
        <taxon>Tracheophyta</taxon>
        <taxon>Spermatophyta</taxon>
        <taxon>Magnoliopsida</taxon>
        <taxon>eudicotyledons</taxon>
        <taxon>Gunneridae</taxon>
        <taxon>Pentapetalae</taxon>
        <taxon>rosids</taxon>
        <taxon>fabids</taxon>
        <taxon>Malpighiales</taxon>
        <taxon>Salicaceae</taxon>
        <taxon>Saliceae</taxon>
        <taxon>Salix</taxon>
    </lineage>
</organism>
<reference evidence="2" key="1">
    <citation type="submission" date="2022-11" db="EMBL/GenBank/DDBJ databases">
        <authorList>
            <person name="Hyden B.L."/>
            <person name="Feng K."/>
            <person name="Yates T."/>
            <person name="Jawdy S."/>
            <person name="Smart L.B."/>
            <person name="Muchero W."/>
        </authorList>
    </citation>
    <scope>NUCLEOTIDE SEQUENCE</scope>
    <source>
        <tissue evidence="2">Shoot tip</tissue>
    </source>
</reference>
<evidence type="ECO:0000313" key="3">
    <source>
        <dbReference type="Proteomes" id="UP001151532"/>
    </source>
</evidence>